<evidence type="ECO:0000313" key="10">
    <source>
        <dbReference type="Proteomes" id="UP001302978"/>
    </source>
</evidence>
<protein>
    <recommendedName>
        <fullName evidence="7">Gamma-glutamyl phosphate reductase</fullName>
        <shortName evidence="7">GPR</shortName>
        <ecNumber evidence="7">1.2.1.41</ecNumber>
    </recommendedName>
    <alternativeName>
        <fullName evidence="7">Glutamate-5-semialdehyde dehydrogenase</fullName>
    </alternativeName>
    <alternativeName>
        <fullName evidence="7">Glutamyl-gamma-semialdehyde dehydrogenase</fullName>
        <shortName evidence="7">GSA dehydrogenase</shortName>
    </alternativeName>
</protein>
<dbReference type="PROSITE" id="PS01223">
    <property type="entry name" value="PROA"/>
    <property type="match status" value="1"/>
</dbReference>
<comment type="similarity">
    <text evidence="7">Belongs to the gamma-glutamyl phosphate reductase family.</text>
</comment>
<evidence type="ECO:0000313" key="9">
    <source>
        <dbReference type="EMBL" id="WNY23602.1"/>
    </source>
</evidence>
<name>A0AA96ZUA9_9EURY</name>
<dbReference type="FunFam" id="3.40.309.10:FF:000006">
    <property type="entry name" value="Gamma-glutamyl phosphate reductase"/>
    <property type="match status" value="1"/>
</dbReference>
<evidence type="ECO:0000256" key="3">
    <source>
        <dbReference type="ARBA" id="ARBA00022650"/>
    </source>
</evidence>
<accession>A0AA96ZUA9</accession>
<evidence type="ECO:0000256" key="6">
    <source>
        <dbReference type="ARBA" id="ARBA00049024"/>
    </source>
</evidence>
<reference evidence="9 10" key="1">
    <citation type="submission" date="2023-07" db="EMBL/GenBank/DDBJ databases">
        <title>Closed genoem sequence of Methanomicrococcus sp. Hf6.</title>
        <authorList>
            <person name="Poehlein A."/>
            <person name="Protasov E."/>
            <person name="Platt K."/>
            <person name="Reeh H."/>
            <person name="Daniel R."/>
            <person name="Brune A."/>
        </authorList>
    </citation>
    <scope>NUCLEOTIDE SEQUENCE [LARGE SCALE GENOMIC DNA]</scope>
    <source>
        <strain evidence="9 10">Hf6</strain>
    </source>
</reference>
<keyword evidence="7" id="KW-0963">Cytoplasm</keyword>
<dbReference type="InterPro" id="IPR016161">
    <property type="entry name" value="Ald_DH/histidinol_DH"/>
</dbReference>
<dbReference type="EMBL" id="CP131059">
    <property type="protein sequence ID" value="WNY23602.1"/>
    <property type="molecule type" value="Genomic_DNA"/>
</dbReference>
<comment type="function">
    <text evidence="7">Catalyzes the NADPH-dependent reduction of L-glutamate 5-phosphate into L-glutamate 5-semialdehyde and phosphate. The product spontaneously undergoes cyclization to form 1-pyrroline-5-carboxylate.</text>
</comment>
<keyword evidence="4 7" id="KW-0521">NADP</keyword>
<comment type="catalytic activity">
    <reaction evidence="6 7">
        <text>L-glutamate 5-semialdehyde + phosphate + NADP(+) = L-glutamyl 5-phosphate + NADPH + H(+)</text>
        <dbReference type="Rhea" id="RHEA:19541"/>
        <dbReference type="ChEBI" id="CHEBI:15378"/>
        <dbReference type="ChEBI" id="CHEBI:43474"/>
        <dbReference type="ChEBI" id="CHEBI:57783"/>
        <dbReference type="ChEBI" id="CHEBI:58066"/>
        <dbReference type="ChEBI" id="CHEBI:58274"/>
        <dbReference type="ChEBI" id="CHEBI:58349"/>
        <dbReference type="EC" id="1.2.1.41"/>
    </reaction>
</comment>
<feature type="domain" description="Aldehyde dehydrogenase" evidence="8">
    <location>
        <begin position="3"/>
        <end position="283"/>
    </location>
</feature>
<dbReference type="NCBIfam" id="NF001221">
    <property type="entry name" value="PRK00197.1"/>
    <property type="match status" value="1"/>
</dbReference>
<dbReference type="AlphaFoldDB" id="A0AA96ZUA9"/>
<sequence>MENQMQEKASKAKAASVLLANVSTDAKDKALEAMAQALEKNKQIIFDANQKDLDAAAAMIEKGDMSAALYDRLKLSDAKFKDMVSGIRDVAKLEDPVGKTLSTLVLDDGLTLYQVSCPIGVIGVIFEARPDVVPQVMSLCLKSGNATIFKGGSEAKNSNRALFDVLTDAMKTIPEIPVGAFQLAESREDVAEMLKLDQYIDLLIPRGSNDFVKYIQDNTRISVLGHTSGICHAYVAESANLDTAYTVCLDSKIQYPAACNAIETLLVDDKIAEKFLPEMCRIYQNNGVELRFDDASYKIAEAAGIPDLKKAADEDWDTEYNDLILSIKIVGNVDEAIEHINKHGSHHTDVILSTDQKEIDKFAGLVDSSSVMINASSRFADGFRYGKGAEVGISTNKIHSRGPVGMEGLMIYKYILSGSGHVVKDYVGDSAKPYKHEKTQEKYCRLQ</sequence>
<dbReference type="EC" id="1.2.1.41" evidence="7"/>
<keyword evidence="5 7" id="KW-0560">Oxidoreductase</keyword>
<dbReference type="InterPro" id="IPR016162">
    <property type="entry name" value="Ald_DH_N"/>
</dbReference>
<dbReference type="GO" id="GO:0050661">
    <property type="term" value="F:NADP binding"/>
    <property type="evidence" value="ECO:0007669"/>
    <property type="project" value="InterPro"/>
</dbReference>
<evidence type="ECO:0000259" key="8">
    <source>
        <dbReference type="Pfam" id="PF00171"/>
    </source>
</evidence>
<keyword evidence="2 7" id="KW-0028">Amino-acid biosynthesis</keyword>
<keyword evidence="3 7" id="KW-0641">Proline biosynthesis</keyword>
<gene>
    <name evidence="7 9" type="primary">proA</name>
    <name evidence="9" type="ORF">MmiHf6_09110</name>
</gene>
<dbReference type="InterPro" id="IPR000965">
    <property type="entry name" value="GPR_dom"/>
</dbReference>
<evidence type="ECO:0000256" key="4">
    <source>
        <dbReference type="ARBA" id="ARBA00022857"/>
    </source>
</evidence>
<dbReference type="PANTHER" id="PTHR11063:SF8">
    <property type="entry name" value="DELTA-1-PYRROLINE-5-CARBOXYLATE SYNTHASE"/>
    <property type="match status" value="1"/>
</dbReference>
<dbReference type="Gene3D" id="3.40.309.10">
    <property type="entry name" value="Aldehyde Dehydrogenase, Chain A, domain 2"/>
    <property type="match status" value="1"/>
</dbReference>
<dbReference type="KEGG" id="mehf:MmiHf6_09110"/>
<dbReference type="Gene3D" id="3.40.605.10">
    <property type="entry name" value="Aldehyde Dehydrogenase, Chain A, domain 1"/>
    <property type="match status" value="1"/>
</dbReference>
<dbReference type="InterPro" id="IPR020593">
    <property type="entry name" value="G-glutamylP_reductase_CS"/>
</dbReference>
<dbReference type="GO" id="GO:0055129">
    <property type="term" value="P:L-proline biosynthetic process"/>
    <property type="evidence" value="ECO:0007669"/>
    <property type="project" value="UniProtKB-UniRule"/>
</dbReference>
<dbReference type="GO" id="GO:0004350">
    <property type="term" value="F:glutamate-5-semialdehyde dehydrogenase activity"/>
    <property type="evidence" value="ECO:0007669"/>
    <property type="project" value="UniProtKB-UniRule"/>
</dbReference>
<dbReference type="PIRSF" id="PIRSF000151">
    <property type="entry name" value="GPR"/>
    <property type="match status" value="1"/>
</dbReference>
<evidence type="ECO:0000256" key="5">
    <source>
        <dbReference type="ARBA" id="ARBA00023002"/>
    </source>
</evidence>
<dbReference type="SUPFAM" id="SSF53720">
    <property type="entry name" value="ALDH-like"/>
    <property type="match status" value="1"/>
</dbReference>
<organism evidence="9 10">
    <name type="scientific">Methanimicrococcus hongohii</name>
    <dbReference type="NCBI Taxonomy" id="3028295"/>
    <lineage>
        <taxon>Archaea</taxon>
        <taxon>Methanobacteriati</taxon>
        <taxon>Methanobacteriota</taxon>
        <taxon>Stenosarchaea group</taxon>
        <taxon>Methanomicrobia</taxon>
        <taxon>Methanosarcinales</taxon>
        <taxon>Methanosarcinaceae</taxon>
        <taxon>Methanimicrococcus</taxon>
    </lineage>
</organism>
<evidence type="ECO:0000256" key="7">
    <source>
        <dbReference type="HAMAP-Rule" id="MF_00412"/>
    </source>
</evidence>
<dbReference type="Proteomes" id="UP001302978">
    <property type="component" value="Chromosome"/>
</dbReference>
<evidence type="ECO:0000256" key="2">
    <source>
        <dbReference type="ARBA" id="ARBA00022605"/>
    </source>
</evidence>
<dbReference type="InterPro" id="IPR012134">
    <property type="entry name" value="Glu-5-SA_DH"/>
</dbReference>
<dbReference type="GO" id="GO:0005737">
    <property type="term" value="C:cytoplasm"/>
    <property type="evidence" value="ECO:0007669"/>
    <property type="project" value="UniProtKB-SubCell"/>
</dbReference>
<dbReference type="PANTHER" id="PTHR11063">
    <property type="entry name" value="GLUTAMATE SEMIALDEHYDE DEHYDROGENASE"/>
    <property type="match status" value="1"/>
</dbReference>
<dbReference type="HAMAP" id="MF_00412">
    <property type="entry name" value="ProA"/>
    <property type="match status" value="1"/>
</dbReference>
<dbReference type="InterPro" id="IPR016163">
    <property type="entry name" value="Ald_DH_C"/>
</dbReference>
<dbReference type="RefSeq" id="WP_316556735.1">
    <property type="nucleotide sequence ID" value="NZ_CP131059.1"/>
</dbReference>
<comment type="subcellular location">
    <subcellularLocation>
        <location evidence="7">Cytoplasm</location>
    </subcellularLocation>
</comment>
<dbReference type="InterPro" id="IPR015590">
    <property type="entry name" value="Aldehyde_DH_dom"/>
</dbReference>
<dbReference type="Pfam" id="PF00171">
    <property type="entry name" value="Aldedh"/>
    <property type="match status" value="1"/>
</dbReference>
<dbReference type="NCBIfam" id="TIGR00407">
    <property type="entry name" value="proA"/>
    <property type="match status" value="1"/>
</dbReference>
<dbReference type="GeneID" id="85195443"/>
<evidence type="ECO:0000256" key="1">
    <source>
        <dbReference type="ARBA" id="ARBA00004985"/>
    </source>
</evidence>
<proteinExistence type="inferred from homology"/>
<keyword evidence="10" id="KW-1185">Reference proteome</keyword>
<dbReference type="CDD" id="cd07079">
    <property type="entry name" value="ALDH_F18-19_ProA-GPR"/>
    <property type="match status" value="1"/>
</dbReference>
<comment type="pathway">
    <text evidence="1 7">Amino-acid biosynthesis; L-proline biosynthesis; L-glutamate 5-semialdehyde from L-glutamate: step 2/2.</text>
</comment>